<feature type="transmembrane region" description="Helical" evidence="1">
    <location>
        <begin position="640"/>
        <end position="659"/>
    </location>
</feature>
<keyword evidence="5" id="KW-1185">Reference proteome</keyword>
<organism evidence="5">
    <name type="scientific">Caenorhabditis remanei</name>
    <name type="common">Caenorhabditis vulgaris</name>
    <dbReference type="NCBI Taxonomy" id="31234"/>
    <lineage>
        <taxon>Eukaryota</taxon>
        <taxon>Metazoa</taxon>
        <taxon>Ecdysozoa</taxon>
        <taxon>Nematoda</taxon>
        <taxon>Chromadorea</taxon>
        <taxon>Rhabditida</taxon>
        <taxon>Rhabditina</taxon>
        <taxon>Rhabditomorpha</taxon>
        <taxon>Rhabditoidea</taxon>
        <taxon>Rhabditidae</taxon>
        <taxon>Peloderinae</taxon>
        <taxon>Caenorhabditis</taxon>
    </lineage>
</organism>
<dbReference type="HOGENOM" id="CLU_007874_3_2_1"/>
<feature type="transmembrane region" description="Helical" evidence="1">
    <location>
        <begin position="599"/>
        <end position="620"/>
    </location>
</feature>
<dbReference type="OrthoDB" id="207378at2759"/>
<dbReference type="eggNOG" id="KOG3700">
    <property type="taxonomic scope" value="Eukaryota"/>
</dbReference>
<protein>
    <recommendedName>
        <fullName evidence="3">Nose resistant-to-fluoxetine protein N-terminal domain-containing protein</fullName>
    </recommendedName>
</protein>
<feature type="transmembrane region" description="Helical" evidence="1">
    <location>
        <begin position="679"/>
        <end position="701"/>
    </location>
</feature>
<keyword evidence="1" id="KW-0472">Membrane</keyword>
<proteinExistence type="predicted"/>
<feature type="transmembrane region" description="Helical" evidence="1">
    <location>
        <begin position="212"/>
        <end position="237"/>
    </location>
</feature>
<dbReference type="PANTHER" id="PTHR11161">
    <property type="entry name" value="O-ACYLTRANSFERASE"/>
    <property type="match status" value="1"/>
</dbReference>
<evidence type="ECO:0000256" key="2">
    <source>
        <dbReference type="SAM" id="SignalP"/>
    </source>
</evidence>
<dbReference type="InterPro" id="IPR006621">
    <property type="entry name" value="Nose-resist-to-fluoxetine_N"/>
</dbReference>
<evidence type="ECO:0000256" key="1">
    <source>
        <dbReference type="SAM" id="Phobius"/>
    </source>
</evidence>
<evidence type="ECO:0000259" key="3">
    <source>
        <dbReference type="SMART" id="SM00703"/>
    </source>
</evidence>
<dbReference type="Proteomes" id="UP000008281">
    <property type="component" value="Unassembled WGS sequence"/>
</dbReference>
<dbReference type="InterPro" id="IPR002656">
    <property type="entry name" value="Acyl_transf_3_dom"/>
</dbReference>
<keyword evidence="2" id="KW-0732">Signal</keyword>
<evidence type="ECO:0000313" key="4">
    <source>
        <dbReference type="EMBL" id="EFP04858.1"/>
    </source>
</evidence>
<dbReference type="AlphaFoldDB" id="E3MLX1"/>
<feature type="chain" id="PRO_5003175199" description="Nose resistant-to-fluoxetine protein N-terminal domain-containing protein" evidence="2">
    <location>
        <begin position="19"/>
        <end position="727"/>
    </location>
</feature>
<feature type="domain" description="Nose resistant-to-fluoxetine protein N-terminal" evidence="3">
    <location>
        <begin position="30"/>
        <end position="188"/>
    </location>
</feature>
<feature type="transmembrane region" description="Helical" evidence="1">
    <location>
        <begin position="519"/>
        <end position="537"/>
    </location>
</feature>
<dbReference type="PANTHER" id="PTHR11161:SF0">
    <property type="entry name" value="O-ACYLTRANSFERASE LIKE PROTEIN"/>
    <property type="match status" value="1"/>
</dbReference>
<dbReference type="EMBL" id="DS268456">
    <property type="protein sequence ID" value="EFP04858.1"/>
    <property type="molecule type" value="Genomic_DNA"/>
</dbReference>
<dbReference type="GO" id="GO:0016747">
    <property type="term" value="F:acyltransferase activity, transferring groups other than amino-acyl groups"/>
    <property type="evidence" value="ECO:0007669"/>
    <property type="project" value="InterPro"/>
</dbReference>
<name>E3MLX1_CAERE</name>
<dbReference type="InterPro" id="IPR052728">
    <property type="entry name" value="O2_lipid_transport_reg"/>
</dbReference>
<feature type="transmembrane region" description="Helical" evidence="1">
    <location>
        <begin position="369"/>
        <end position="394"/>
    </location>
</feature>
<sequence length="727" mass="83939">MNSFFLFSFILIFNFTNGQDFDDSVRKLITEKCIKDIDTWKKSLRKLSAELLQCGKLQACQDFKKQTLHDNIYSLYQLDSFAKLPPNLLGFNKVWSGDYDECLEVENPNDNTYQTQFCWAHLNLPIGKILAKSGDAVKTVSTTCGAGKPTDVKMSICMPRSCSEHDLKLALNHLRILPMTTKEYLNHSIVPVDDDKFVCDVTCRPVNFEPDYLFWIVTVILGTITFICVVATIADYYQEVENEKMEMSLGEKTIKERGVSEEGLFKYFLAFSMLSNGRSLMRISKNLNNLKGVECIRFISFTWVVSGHIWGTWKNADNPFKIIDILKTRSYEIWLNAFFSVDTFFFLSGLMLSYSFLPKLSKRKAMDPMVWAVFYLHRILRLTPAYLSFIIFYATYGPLTDFGPNELVRREDMENCKKYGWKNLLYINNIYEPRKNCLSISWYMASDTQMYLFSPLLLVAFLFGPIPGILFSITVIVLSTFLNYWLFLHYDLPLTLIQAYMTGDEKIIHILQDFVYEAAYIRIPPFIFGIVMGYVMLKTRDIKIHMNTVSLFSGELSTLSEFQSVVFACWLVSFILSLGSIFTIHSYNRGDYWTPMQRASYYGFSRIAWSISLSWLIFAINRGQSGLIGKFMSLSFWTPLGKLTFCAYLCHIMIVNAIFNLERSPPHFVGAFHTYLTKVIPSVVASCVFATIWTLLFEIPFAKLESYFILKLVSRKSSEKKKECTKI</sequence>
<accession>E3MLX1</accession>
<evidence type="ECO:0000313" key="5">
    <source>
        <dbReference type="Proteomes" id="UP000008281"/>
    </source>
</evidence>
<feature type="signal peptide" evidence="2">
    <location>
        <begin position="1"/>
        <end position="18"/>
    </location>
</feature>
<dbReference type="Pfam" id="PF20146">
    <property type="entry name" value="NRF"/>
    <property type="match status" value="1"/>
</dbReference>
<dbReference type="SMART" id="SM00703">
    <property type="entry name" value="NRF"/>
    <property type="match status" value="1"/>
</dbReference>
<keyword evidence="1" id="KW-0812">Transmembrane</keyword>
<feature type="transmembrane region" description="Helical" evidence="1">
    <location>
        <begin position="565"/>
        <end position="587"/>
    </location>
</feature>
<feature type="transmembrane region" description="Helical" evidence="1">
    <location>
        <begin position="333"/>
        <end position="357"/>
    </location>
</feature>
<dbReference type="Pfam" id="PF01757">
    <property type="entry name" value="Acyl_transf_3"/>
    <property type="match status" value="1"/>
</dbReference>
<reference evidence="4" key="1">
    <citation type="submission" date="2007-07" db="EMBL/GenBank/DDBJ databases">
        <title>PCAP assembly of the Caenorhabditis remanei genome.</title>
        <authorList>
            <consortium name="The Caenorhabditis remanei Sequencing Consortium"/>
            <person name="Wilson R.K."/>
        </authorList>
    </citation>
    <scope>NUCLEOTIDE SEQUENCE [LARGE SCALE GENOMIC DNA]</scope>
    <source>
        <strain evidence="4">PB4641</strain>
    </source>
</reference>
<gene>
    <name evidence="4" type="ORF">CRE_29966</name>
</gene>
<dbReference type="OMA" id="PHINRNK"/>
<dbReference type="InParanoid" id="E3MLX1"/>
<keyword evidence="1" id="KW-1133">Transmembrane helix</keyword>